<dbReference type="EMBL" id="JAQNCK010000028">
    <property type="protein sequence ID" value="MDC0828892.1"/>
    <property type="molecule type" value="Genomic_DNA"/>
</dbReference>
<keyword evidence="2" id="KW-0472">Membrane</keyword>
<sequence>MTEKPNDMPPIKETKQTQKHQNKNEGSWLLVLILSIASIILLPIFSRLWLLVIIPIAMAIVSIAFALKDFENNKHWIIALVLSIIACVNAVLSIENGILELITSNSYYYTYQDEYNIQPYFDDDWYDYDYYWD</sequence>
<keyword evidence="2" id="KW-1133">Transmembrane helix</keyword>
<evidence type="ECO:0000313" key="4">
    <source>
        <dbReference type="EMBL" id="OUP61069.1"/>
    </source>
</evidence>
<reference evidence="4" key="2">
    <citation type="journal article" date="2018" name="BMC Genomics">
        <title>Whole genome sequencing and function prediction of 133 gut anaerobes isolated from chicken caecum in pure cultures.</title>
        <authorList>
            <person name="Medvecky M."/>
            <person name="Cejkova D."/>
            <person name="Polansky O."/>
            <person name="Karasova D."/>
            <person name="Kubasova T."/>
            <person name="Cizek A."/>
            <person name="Rychlik I."/>
        </authorList>
    </citation>
    <scope>NUCLEOTIDE SEQUENCE</scope>
    <source>
        <strain evidence="4">An178</strain>
    </source>
</reference>
<accession>A0A1Y4LZJ1</accession>
<dbReference type="Proteomes" id="UP000195447">
    <property type="component" value="Unassembled WGS sequence"/>
</dbReference>
<proteinExistence type="predicted"/>
<gene>
    <name evidence="4" type="ORF">B5F14_04805</name>
    <name evidence="3" type="ORF">POG00_09235</name>
</gene>
<dbReference type="EMBL" id="NFKM01000007">
    <property type="protein sequence ID" value="OUP61069.1"/>
    <property type="molecule type" value="Genomic_DNA"/>
</dbReference>
<feature type="transmembrane region" description="Helical" evidence="2">
    <location>
        <begin position="48"/>
        <end position="67"/>
    </location>
</feature>
<feature type="transmembrane region" description="Helical" evidence="2">
    <location>
        <begin position="76"/>
        <end position="94"/>
    </location>
</feature>
<evidence type="ECO:0000313" key="5">
    <source>
        <dbReference type="Proteomes" id="UP000195447"/>
    </source>
</evidence>
<comment type="caution">
    <text evidence="4">The sequence shown here is derived from an EMBL/GenBank/DDBJ whole genome shotgun (WGS) entry which is preliminary data.</text>
</comment>
<reference evidence="3" key="3">
    <citation type="submission" date="2023-01" db="EMBL/GenBank/DDBJ databases">
        <title>Human gut microbiome strain richness.</title>
        <authorList>
            <person name="Chen-Liaw A."/>
        </authorList>
    </citation>
    <scope>NUCLEOTIDE SEQUENCE</scope>
    <source>
        <strain evidence="3">D55st1_G4_D55t1_190419</strain>
    </source>
</reference>
<keyword evidence="5" id="KW-1185">Reference proteome</keyword>
<feature type="transmembrane region" description="Helical" evidence="2">
    <location>
        <begin position="26"/>
        <end position="42"/>
    </location>
</feature>
<evidence type="ECO:0000313" key="3">
    <source>
        <dbReference type="EMBL" id="MDC0828892.1"/>
    </source>
</evidence>
<feature type="region of interest" description="Disordered" evidence="1">
    <location>
        <begin position="1"/>
        <end position="20"/>
    </location>
</feature>
<reference evidence="5" key="1">
    <citation type="submission" date="2017-04" db="EMBL/GenBank/DDBJ databases">
        <title>Function of individual gut microbiota members based on whole genome sequencing of pure cultures obtained from chicken caecum.</title>
        <authorList>
            <person name="Medvecky M."/>
            <person name="Cejkova D."/>
            <person name="Polansky O."/>
            <person name="Karasova D."/>
            <person name="Kubasova T."/>
            <person name="Cizek A."/>
            <person name="Rychlik I."/>
        </authorList>
    </citation>
    <scope>NUCLEOTIDE SEQUENCE [LARGE SCALE GENOMIC DNA]</scope>
    <source>
        <strain evidence="5">An178</strain>
    </source>
</reference>
<dbReference type="RefSeq" id="WP_087158522.1">
    <property type="nucleotide sequence ID" value="NZ_CALVGX010000008.1"/>
</dbReference>
<dbReference type="AlphaFoldDB" id="A0A1Y4LZJ1"/>
<protein>
    <submittedName>
        <fullName evidence="4">Uncharacterized protein</fullName>
    </submittedName>
</protein>
<dbReference type="Proteomes" id="UP001220658">
    <property type="component" value="Unassembled WGS sequence"/>
</dbReference>
<keyword evidence="2" id="KW-0812">Transmembrane</keyword>
<name>A0A1Y4LZJ1_9FIRM</name>
<evidence type="ECO:0000256" key="1">
    <source>
        <dbReference type="SAM" id="MobiDB-lite"/>
    </source>
</evidence>
<organism evidence="4 5">
    <name type="scientific">Faecalitalea cylindroides</name>
    <dbReference type="NCBI Taxonomy" id="39483"/>
    <lineage>
        <taxon>Bacteria</taxon>
        <taxon>Bacillati</taxon>
        <taxon>Bacillota</taxon>
        <taxon>Erysipelotrichia</taxon>
        <taxon>Erysipelotrichales</taxon>
        <taxon>Erysipelotrichaceae</taxon>
        <taxon>Faecalitalea</taxon>
    </lineage>
</organism>
<evidence type="ECO:0000256" key="2">
    <source>
        <dbReference type="SAM" id="Phobius"/>
    </source>
</evidence>
<feature type="compositionally biased region" description="Basic and acidic residues" evidence="1">
    <location>
        <begin position="1"/>
        <end position="16"/>
    </location>
</feature>